<protein>
    <submittedName>
        <fullName evidence="2">Uncharacterized protein</fullName>
    </submittedName>
</protein>
<accession>A0ABX6P5L4</accession>
<reference evidence="2 3" key="2">
    <citation type="submission" date="2020-05" db="EMBL/GenBank/DDBJ databases">
        <authorList>
            <person name="Khan S.A."/>
            <person name="Jeon C.O."/>
            <person name="Chun B.H."/>
        </authorList>
    </citation>
    <scope>NUCLEOTIDE SEQUENCE [LARGE SCALE GENOMIC DNA]</scope>
    <source>
        <strain evidence="2 3">H242</strain>
    </source>
</reference>
<proteinExistence type="predicted"/>
<sequence>MVAGSTLVAGSPVLIVIGTSVDLVKAKLPDTSKKSPSRMAALATEKPTTDVSKSTTISSLPSPDGIA</sequence>
<evidence type="ECO:0000313" key="2">
    <source>
        <dbReference type="EMBL" id="QJW84665.1"/>
    </source>
</evidence>
<evidence type="ECO:0000256" key="1">
    <source>
        <dbReference type="SAM" id="MobiDB-lite"/>
    </source>
</evidence>
<feature type="compositionally biased region" description="Polar residues" evidence="1">
    <location>
        <begin position="49"/>
        <end position="61"/>
    </location>
</feature>
<feature type="region of interest" description="Disordered" evidence="1">
    <location>
        <begin position="30"/>
        <end position="67"/>
    </location>
</feature>
<reference evidence="2 3" key="1">
    <citation type="submission" date="2020-05" db="EMBL/GenBank/DDBJ databases">
        <title>Ramlibacter rhizophilus sp. nov., isolated from rhizosphere soil of national flower Mugunghwa from South Korea.</title>
        <authorList>
            <person name="Zheng-Fei Y."/>
            <person name="Huan T."/>
        </authorList>
    </citation>
    <scope>NUCLEOTIDE SEQUENCE [LARGE SCALE GENOMIC DNA]</scope>
    <source>
        <strain evidence="2 3">H242</strain>
    </source>
</reference>
<organism evidence="2 3">
    <name type="scientific">Ramlibacter terrae</name>
    <dbReference type="NCBI Taxonomy" id="2732511"/>
    <lineage>
        <taxon>Bacteria</taxon>
        <taxon>Pseudomonadati</taxon>
        <taxon>Pseudomonadota</taxon>
        <taxon>Betaproteobacteria</taxon>
        <taxon>Burkholderiales</taxon>
        <taxon>Comamonadaceae</taxon>
        <taxon>Ramlibacter</taxon>
    </lineage>
</organism>
<gene>
    <name evidence="2" type="ORF">HK414_16090</name>
</gene>
<dbReference type="Proteomes" id="UP000500826">
    <property type="component" value="Chromosome"/>
</dbReference>
<evidence type="ECO:0000313" key="3">
    <source>
        <dbReference type="Proteomes" id="UP000500826"/>
    </source>
</evidence>
<name>A0ABX6P5L4_9BURK</name>
<keyword evidence="3" id="KW-1185">Reference proteome</keyword>
<dbReference type="EMBL" id="CP053418">
    <property type="protein sequence ID" value="QJW84665.1"/>
    <property type="molecule type" value="Genomic_DNA"/>
</dbReference>